<proteinExistence type="predicted"/>
<accession>A0ACA9K4Z5</accession>
<sequence>MSSEQASNKRSTNSFEHTSKRRCLNLRIPKLPDYDSGSTKLYVMGSNDCGQLGLENVDEVKFPKHIENLDKFRIVYISVGSLYATTLTQNGKIVTWGCNDHGALDRITESKDNERVPSYAQGIDNVTIVKVTCGGNITLALLSDGHNFLTKLLGYSKDENGVLGFSAKNKDKLEQNFFIKYDTDTKSKIANISVGENHSLLLTTEGFIYIFGSGDINQLGRRILKHYKWNGLNSEKLAIRRIKKIFAGSYHNFAVDNDNIIYANVYSFGHTNYGQLGIGEVSTDKVSTPIHITKLVNCQNIAVGDHNSLAVNEKVHTWGFGKTFALGDRSREDKNLLFEINCTGIGNKILSVGGGSQYSVILFQ</sequence>
<protein>
    <submittedName>
        <fullName evidence="1">5200_t:CDS:1</fullName>
    </submittedName>
</protein>
<dbReference type="Proteomes" id="UP000789366">
    <property type="component" value="Unassembled WGS sequence"/>
</dbReference>
<evidence type="ECO:0000313" key="2">
    <source>
        <dbReference type="Proteomes" id="UP000789366"/>
    </source>
</evidence>
<evidence type="ECO:0000313" key="1">
    <source>
        <dbReference type="EMBL" id="CAG8452926.1"/>
    </source>
</evidence>
<gene>
    <name evidence="1" type="ORF">SPELUC_LOCUS890</name>
</gene>
<reference evidence="1" key="1">
    <citation type="submission" date="2021-06" db="EMBL/GenBank/DDBJ databases">
        <authorList>
            <person name="Kallberg Y."/>
            <person name="Tangrot J."/>
            <person name="Rosling A."/>
        </authorList>
    </citation>
    <scope>NUCLEOTIDE SEQUENCE</scope>
    <source>
        <strain evidence="1">28 12/20/2015</strain>
    </source>
</reference>
<dbReference type="EMBL" id="CAJVPW010000405">
    <property type="protein sequence ID" value="CAG8452926.1"/>
    <property type="molecule type" value="Genomic_DNA"/>
</dbReference>
<organism evidence="1 2">
    <name type="scientific">Cetraspora pellucida</name>
    <dbReference type="NCBI Taxonomy" id="1433469"/>
    <lineage>
        <taxon>Eukaryota</taxon>
        <taxon>Fungi</taxon>
        <taxon>Fungi incertae sedis</taxon>
        <taxon>Mucoromycota</taxon>
        <taxon>Glomeromycotina</taxon>
        <taxon>Glomeromycetes</taxon>
        <taxon>Diversisporales</taxon>
        <taxon>Gigasporaceae</taxon>
        <taxon>Cetraspora</taxon>
    </lineage>
</organism>
<comment type="caution">
    <text evidence="1">The sequence shown here is derived from an EMBL/GenBank/DDBJ whole genome shotgun (WGS) entry which is preliminary data.</text>
</comment>
<name>A0ACA9K4Z5_9GLOM</name>
<keyword evidence="2" id="KW-1185">Reference proteome</keyword>